<dbReference type="InterPro" id="IPR005844">
    <property type="entry name" value="A-D-PHexomutase_a/b/a-I"/>
</dbReference>
<dbReference type="EMBL" id="JBBLZC010000035">
    <property type="protein sequence ID" value="MEK0085810.1"/>
    <property type="molecule type" value="Genomic_DNA"/>
</dbReference>
<dbReference type="PANTHER" id="PTHR43771">
    <property type="entry name" value="PHOSPHOMANNOMUTASE"/>
    <property type="match status" value="1"/>
</dbReference>
<feature type="domain" description="Alpha-D-phosphohexomutase alpha/beta/alpha" evidence="10">
    <location>
        <begin position="158"/>
        <end position="254"/>
    </location>
</feature>
<dbReference type="PROSITE" id="PS00710">
    <property type="entry name" value="PGM_PMM"/>
    <property type="match status" value="1"/>
</dbReference>
<dbReference type="CDD" id="cd03089">
    <property type="entry name" value="PMM_PGM"/>
    <property type="match status" value="1"/>
</dbReference>
<evidence type="ECO:0000256" key="1">
    <source>
        <dbReference type="ARBA" id="ARBA00001946"/>
    </source>
</evidence>
<comment type="cofactor">
    <cofactor evidence="1">
        <name>Mg(2+)</name>
        <dbReference type="ChEBI" id="CHEBI:18420"/>
    </cofactor>
</comment>
<evidence type="ECO:0000259" key="9">
    <source>
        <dbReference type="Pfam" id="PF02878"/>
    </source>
</evidence>
<protein>
    <submittedName>
        <fullName evidence="12">Phosphomannomutase/phosphoglucomutase</fullName>
    </submittedName>
</protein>
<proteinExistence type="inferred from homology"/>
<evidence type="ECO:0000313" key="13">
    <source>
        <dbReference type="Proteomes" id="UP001375743"/>
    </source>
</evidence>
<dbReference type="InterPro" id="IPR016066">
    <property type="entry name" value="A-D-PHexomutase_CS"/>
</dbReference>
<keyword evidence="13" id="KW-1185">Reference proteome</keyword>
<dbReference type="NCBIfam" id="NF046027">
    <property type="entry name" value="PhglucPhmanMutPgmG"/>
    <property type="match status" value="1"/>
</dbReference>
<keyword evidence="4 7" id="KW-0479">Metal-binding</keyword>
<dbReference type="Pfam" id="PF02880">
    <property type="entry name" value="PGM_PMM_III"/>
    <property type="match status" value="1"/>
</dbReference>
<keyword evidence="5 7" id="KW-0460">Magnesium</keyword>
<dbReference type="Proteomes" id="UP001375743">
    <property type="component" value="Unassembled WGS sequence"/>
</dbReference>
<evidence type="ECO:0000256" key="5">
    <source>
        <dbReference type="ARBA" id="ARBA00022842"/>
    </source>
</evidence>
<dbReference type="SUPFAM" id="SSF55957">
    <property type="entry name" value="Phosphoglucomutase, C-terminal domain"/>
    <property type="match status" value="1"/>
</dbReference>
<dbReference type="InterPro" id="IPR036900">
    <property type="entry name" value="A-D-PHexomutase_C_sf"/>
</dbReference>
<evidence type="ECO:0000259" key="8">
    <source>
        <dbReference type="Pfam" id="PF00408"/>
    </source>
</evidence>
<comment type="caution">
    <text evidence="12">The sequence shown here is derived from an EMBL/GenBank/DDBJ whole genome shotgun (WGS) entry which is preliminary data.</text>
</comment>
<dbReference type="InterPro" id="IPR005843">
    <property type="entry name" value="A-D-PHexomutase_C"/>
</dbReference>
<dbReference type="InterPro" id="IPR005845">
    <property type="entry name" value="A-D-PHexomutase_a/b/a-II"/>
</dbReference>
<keyword evidence="3" id="KW-0597">Phosphoprotein</keyword>
<dbReference type="Pfam" id="PF02878">
    <property type="entry name" value="PGM_PMM_I"/>
    <property type="match status" value="1"/>
</dbReference>
<evidence type="ECO:0000259" key="10">
    <source>
        <dbReference type="Pfam" id="PF02879"/>
    </source>
</evidence>
<evidence type="ECO:0000313" key="12">
    <source>
        <dbReference type="EMBL" id="MEK0085810.1"/>
    </source>
</evidence>
<dbReference type="PRINTS" id="PR00509">
    <property type="entry name" value="PGMPMM"/>
</dbReference>
<dbReference type="Gene3D" id="3.40.120.10">
    <property type="entry name" value="Alpha-D-Glucose-1,6-Bisphosphate, subunit A, domain 3"/>
    <property type="match status" value="3"/>
</dbReference>
<evidence type="ECO:0000256" key="3">
    <source>
        <dbReference type="ARBA" id="ARBA00022553"/>
    </source>
</evidence>
<dbReference type="RefSeq" id="WP_418161659.1">
    <property type="nucleotide sequence ID" value="NZ_JBBLZC010000035.1"/>
</dbReference>
<dbReference type="InterPro" id="IPR016055">
    <property type="entry name" value="A-D-PHexomutase_a/b/a-I/II/III"/>
</dbReference>
<feature type="domain" description="Alpha-D-phosphohexomutase C-terminal" evidence="8">
    <location>
        <begin position="374"/>
        <end position="449"/>
    </location>
</feature>
<dbReference type="Pfam" id="PF00408">
    <property type="entry name" value="PGM_PMM_IV"/>
    <property type="match status" value="1"/>
</dbReference>
<dbReference type="InterPro" id="IPR005846">
    <property type="entry name" value="A-D-PHexomutase_a/b/a-III"/>
</dbReference>
<reference evidence="12 13" key="1">
    <citation type="submission" date="2024-01" db="EMBL/GenBank/DDBJ databases">
        <title>Multi-omics insights into the function and evolution of sodium benzoate biodegradation pathways in Benzoatithermus flavus gen. nov., sp. nov. from hot spring.</title>
        <authorList>
            <person name="Hu C.-J."/>
            <person name="Li W.-J."/>
        </authorList>
    </citation>
    <scope>NUCLEOTIDE SEQUENCE [LARGE SCALE GENOMIC DNA]</scope>
    <source>
        <strain evidence="12 13">SYSU G07066</strain>
    </source>
</reference>
<evidence type="ECO:0000256" key="7">
    <source>
        <dbReference type="RuleBase" id="RU004326"/>
    </source>
</evidence>
<evidence type="ECO:0000256" key="4">
    <source>
        <dbReference type="ARBA" id="ARBA00022723"/>
    </source>
</evidence>
<dbReference type="SUPFAM" id="SSF53738">
    <property type="entry name" value="Phosphoglucomutase, first 3 domains"/>
    <property type="match status" value="3"/>
</dbReference>
<dbReference type="Pfam" id="PF02879">
    <property type="entry name" value="PGM_PMM_II"/>
    <property type="match status" value="1"/>
</dbReference>
<organism evidence="12 13">
    <name type="scientific">Benzoatithermus flavus</name>
    <dbReference type="NCBI Taxonomy" id="3108223"/>
    <lineage>
        <taxon>Bacteria</taxon>
        <taxon>Pseudomonadati</taxon>
        <taxon>Pseudomonadota</taxon>
        <taxon>Alphaproteobacteria</taxon>
        <taxon>Geminicoccales</taxon>
        <taxon>Geminicoccaceae</taxon>
        <taxon>Benzoatithermus</taxon>
    </lineage>
</organism>
<dbReference type="PANTHER" id="PTHR43771:SF2">
    <property type="entry name" value="PHOSPHOMANNOMUTASE_PHOSPHOGLUCOMUTASE"/>
    <property type="match status" value="1"/>
</dbReference>
<dbReference type="Gene3D" id="3.30.310.50">
    <property type="entry name" value="Alpha-D-phosphohexomutase, C-terminal domain"/>
    <property type="match status" value="1"/>
</dbReference>
<evidence type="ECO:0000256" key="6">
    <source>
        <dbReference type="ARBA" id="ARBA00023235"/>
    </source>
</evidence>
<evidence type="ECO:0000259" key="11">
    <source>
        <dbReference type="Pfam" id="PF02880"/>
    </source>
</evidence>
<comment type="similarity">
    <text evidence="2 7">Belongs to the phosphohexose mutase family.</text>
</comment>
<feature type="domain" description="Alpha-D-phosphohexomutase alpha/beta/alpha" evidence="9">
    <location>
        <begin position="13"/>
        <end position="139"/>
    </location>
</feature>
<name>A0ABU8XX83_9PROT</name>
<dbReference type="InterPro" id="IPR005841">
    <property type="entry name" value="Alpha-D-phosphohexomutase_SF"/>
</dbReference>
<keyword evidence="6" id="KW-0413">Isomerase</keyword>
<gene>
    <name evidence="12" type="ORF">U1T56_21865</name>
</gene>
<feature type="domain" description="Alpha-D-phosphohexomutase alpha/beta/alpha" evidence="11">
    <location>
        <begin position="259"/>
        <end position="366"/>
    </location>
</feature>
<accession>A0ABU8XX83</accession>
<sequence>MPGQAHTFHPTLLREYDIRGIVGSTLSEGDARAIGHGFGTLVRAAGGRKVCLGYDGRLSSPALAAAASAGLQAAGLEVLLLGLGPTPMMYFAVHHLGADGGMQITGSHNPPDYNGFKMMLGTRPFYGAQIQEIGRIAAEGAYAEGAGTATRVDVFATYVDRLLADYHGTRPLSVVWDAGNGAAGPVMEALAARLPGRHKCLFAQVDGRFPNHHPDPTEPHNLEDLIREVTSGGYELGIGFDGDGDRIGVVDGKGRIVFGDQILQVLAEDVLQRHPGATIIADVKSSQAFFDRIAALGGRPLMWKTGHSLIKAKMAETGAPLSGEMSGHIFYKDGFYGHDDALYVAIRLLDILARGQRTMTEIKDAMPVAFNTPEVRFDCPEERKFAAITEVKANLAAEGAEVDDTDGVRVRTPDGWWLARASNTQAVLVVRAEARSPEALDQLKAEVRRQLGRVGIEAPASF</sequence>
<evidence type="ECO:0000256" key="2">
    <source>
        <dbReference type="ARBA" id="ARBA00010231"/>
    </source>
</evidence>